<dbReference type="PANTHER" id="PTHR10815:SF12">
    <property type="entry name" value="METHYLATED-DNA--PROTEIN-CYSTEINE METHYLTRANSFERASE, INDUCIBLE"/>
    <property type="match status" value="1"/>
</dbReference>
<keyword evidence="3 9" id="KW-0963">Cytoplasm</keyword>
<keyword evidence="4 9" id="KW-0489">Methyltransferase</keyword>
<accession>A0A402A265</accession>
<evidence type="ECO:0000256" key="5">
    <source>
        <dbReference type="ARBA" id="ARBA00022679"/>
    </source>
</evidence>
<dbReference type="EC" id="2.1.1.63" evidence="9"/>
<evidence type="ECO:0000313" key="12">
    <source>
        <dbReference type="Proteomes" id="UP000287352"/>
    </source>
</evidence>
<feature type="domain" description="Methylated-DNA-[protein]-cysteine S-methyltransferase DNA binding" evidence="10">
    <location>
        <begin position="94"/>
        <end position="174"/>
    </location>
</feature>
<comment type="subcellular location">
    <subcellularLocation>
        <location evidence="9">Cytoplasm</location>
    </subcellularLocation>
</comment>
<dbReference type="InterPro" id="IPR014048">
    <property type="entry name" value="MethylDNA_cys_MeTrfase_DNA-bd"/>
</dbReference>
<dbReference type="PANTHER" id="PTHR10815">
    <property type="entry name" value="METHYLATED-DNA--PROTEIN-CYSTEINE METHYLTRANSFERASE"/>
    <property type="match status" value="1"/>
</dbReference>
<evidence type="ECO:0000259" key="10">
    <source>
        <dbReference type="Pfam" id="PF01035"/>
    </source>
</evidence>
<dbReference type="GO" id="GO:0032259">
    <property type="term" value="P:methylation"/>
    <property type="evidence" value="ECO:0007669"/>
    <property type="project" value="UniProtKB-KW"/>
</dbReference>
<dbReference type="InterPro" id="IPR023546">
    <property type="entry name" value="MGMT"/>
</dbReference>
<dbReference type="SUPFAM" id="SSF53155">
    <property type="entry name" value="Methylated DNA-protein cysteine methyltransferase domain"/>
    <property type="match status" value="1"/>
</dbReference>
<keyword evidence="6 9" id="KW-0227">DNA damage</keyword>
<evidence type="ECO:0000256" key="4">
    <source>
        <dbReference type="ARBA" id="ARBA00022603"/>
    </source>
</evidence>
<comment type="miscellaneous">
    <text evidence="9">This enzyme catalyzes only one turnover and therefore is not strictly catalytic. According to one definition, an enzyme is a biocatalyst that acts repeatedly and over many reaction cycles.</text>
</comment>
<dbReference type="InterPro" id="IPR036631">
    <property type="entry name" value="MGMT_N_sf"/>
</dbReference>
<dbReference type="GO" id="GO:0005737">
    <property type="term" value="C:cytoplasm"/>
    <property type="evidence" value="ECO:0007669"/>
    <property type="project" value="UniProtKB-SubCell"/>
</dbReference>
<evidence type="ECO:0000256" key="6">
    <source>
        <dbReference type="ARBA" id="ARBA00022763"/>
    </source>
</evidence>
<dbReference type="EMBL" id="BIFR01000001">
    <property type="protein sequence ID" value="GCE13230.1"/>
    <property type="molecule type" value="Genomic_DNA"/>
</dbReference>
<organism evidence="11 12">
    <name type="scientific">Tengunoibacter tsumagoiensis</name>
    <dbReference type="NCBI Taxonomy" id="2014871"/>
    <lineage>
        <taxon>Bacteria</taxon>
        <taxon>Bacillati</taxon>
        <taxon>Chloroflexota</taxon>
        <taxon>Ktedonobacteria</taxon>
        <taxon>Ktedonobacterales</taxon>
        <taxon>Dictyobacteraceae</taxon>
        <taxon>Tengunoibacter</taxon>
    </lineage>
</organism>
<comment type="catalytic activity">
    <reaction evidence="8 9">
        <text>a 6-O-methyl-2'-deoxyguanosine in DNA + L-cysteinyl-[protein] = S-methyl-L-cysteinyl-[protein] + a 2'-deoxyguanosine in DNA</text>
        <dbReference type="Rhea" id="RHEA:24000"/>
        <dbReference type="Rhea" id="RHEA-COMP:10131"/>
        <dbReference type="Rhea" id="RHEA-COMP:10132"/>
        <dbReference type="Rhea" id="RHEA-COMP:11367"/>
        <dbReference type="Rhea" id="RHEA-COMP:11368"/>
        <dbReference type="ChEBI" id="CHEBI:29950"/>
        <dbReference type="ChEBI" id="CHEBI:82612"/>
        <dbReference type="ChEBI" id="CHEBI:85445"/>
        <dbReference type="ChEBI" id="CHEBI:85448"/>
        <dbReference type="EC" id="2.1.1.63"/>
    </reaction>
</comment>
<evidence type="ECO:0000256" key="9">
    <source>
        <dbReference type="HAMAP-Rule" id="MF_00772"/>
    </source>
</evidence>
<dbReference type="Proteomes" id="UP000287352">
    <property type="component" value="Unassembled WGS sequence"/>
</dbReference>
<evidence type="ECO:0000313" key="11">
    <source>
        <dbReference type="EMBL" id="GCE13230.1"/>
    </source>
</evidence>
<dbReference type="GO" id="GO:0006307">
    <property type="term" value="P:DNA alkylation repair"/>
    <property type="evidence" value="ECO:0007669"/>
    <property type="project" value="UniProtKB-UniRule"/>
</dbReference>
<dbReference type="Gene3D" id="3.30.160.70">
    <property type="entry name" value="Methylated DNA-protein cysteine methyltransferase domain"/>
    <property type="match status" value="1"/>
</dbReference>
<comment type="catalytic activity">
    <reaction evidence="1 9">
        <text>a 4-O-methyl-thymidine in DNA + L-cysteinyl-[protein] = a thymidine in DNA + S-methyl-L-cysteinyl-[protein]</text>
        <dbReference type="Rhea" id="RHEA:53428"/>
        <dbReference type="Rhea" id="RHEA-COMP:10131"/>
        <dbReference type="Rhea" id="RHEA-COMP:10132"/>
        <dbReference type="Rhea" id="RHEA-COMP:13555"/>
        <dbReference type="Rhea" id="RHEA-COMP:13556"/>
        <dbReference type="ChEBI" id="CHEBI:29950"/>
        <dbReference type="ChEBI" id="CHEBI:82612"/>
        <dbReference type="ChEBI" id="CHEBI:137386"/>
        <dbReference type="ChEBI" id="CHEBI:137387"/>
        <dbReference type="EC" id="2.1.1.63"/>
    </reaction>
</comment>
<keyword evidence="7 9" id="KW-0234">DNA repair</keyword>
<keyword evidence="5 9" id="KW-0808">Transferase</keyword>
<comment type="function">
    <text evidence="9">Involved in the cellular defense against the biological effects of O6-methylguanine (O6-MeG) and O4-methylthymine (O4-MeT) in DNA. Repairs the methylated nucleobase in DNA by stoichiometrically transferring the methyl group to a cysteine residue in the enzyme. This is a suicide reaction: the enzyme is irreversibly inactivated.</text>
</comment>
<dbReference type="RefSeq" id="WP_126580776.1">
    <property type="nucleotide sequence ID" value="NZ_BIFR01000001.1"/>
</dbReference>
<dbReference type="CDD" id="cd06445">
    <property type="entry name" value="ATase"/>
    <property type="match status" value="1"/>
</dbReference>
<dbReference type="AlphaFoldDB" id="A0A402A265"/>
<evidence type="ECO:0000256" key="7">
    <source>
        <dbReference type="ARBA" id="ARBA00023204"/>
    </source>
</evidence>
<dbReference type="InterPro" id="IPR001497">
    <property type="entry name" value="MethylDNA_cys_MeTrfase_AS"/>
</dbReference>
<evidence type="ECO:0000256" key="1">
    <source>
        <dbReference type="ARBA" id="ARBA00001286"/>
    </source>
</evidence>
<dbReference type="SUPFAM" id="SSF46767">
    <property type="entry name" value="Methylated DNA-protein cysteine methyltransferase, C-terminal domain"/>
    <property type="match status" value="1"/>
</dbReference>
<keyword evidence="12" id="KW-1185">Reference proteome</keyword>
<evidence type="ECO:0000256" key="2">
    <source>
        <dbReference type="ARBA" id="ARBA00008711"/>
    </source>
</evidence>
<reference evidence="12" key="1">
    <citation type="submission" date="2018-12" db="EMBL/GenBank/DDBJ databases">
        <title>Tengunoibacter tsumagoiensis gen. nov., sp. nov., Dictyobacter kobayashii sp. nov., D. alpinus sp. nov., and D. joshuensis sp. nov. and description of Dictyobacteraceae fam. nov. within the order Ktedonobacterales isolated from Tengu-no-mugimeshi.</title>
        <authorList>
            <person name="Wang C.M."/>
            <person name="Zheng Y."/>
            <person name="Sakai Y."/>
            <person name="Toyoda A."/>
            <person name="Minakuchi Y."/>
            <person name="Abe K."/>
            <person name="Yokota A."/>
            <person name="Yabe S."/>
        </authorList>
    </citation>
    <scope>NUCLEOTIDE SEQUENCE [LARGE SCALE GENOMIC DNA]</scope>
    <source>
        <strain evidence="12">Uno3</strain>
    </source>
</reference>
<dbReference type="Pfam" id="PF01035">
    <property type="entry name" value="DNA_binding_1"/>
    <property type="match status" value="1"/>
</dbReference>
<dbReference type="HAMAP" id="MF_00772">
    <property type="entry name" value="OGT"/>
    <property type="match status" value="1"/>
</dbReference>
<sequence length="178" mass="19625">MAVRQIQTETLYWCSVPSVRGICYIFATRYGICWVGTPGTSLEDGIAQTRRWFRLENITHIGNPLLEKAQEELHRYFAGECVQFTCPLDLHGTPFQLLVWQALTKIPYGKTCSYSEIAQAIGQPKASRAVGAANGANPVPIIVPCHRVIGRNGTLTGYGSGLPTKSWLLSLEGISHTF</sequence>
<dbReference type="InterPro" id="IPR036217">
    <property type="entry name" value="MethylDNA_cys_MeTrfase_DNAb"/>
</dbReference>
<dbReference type="GO" id="GO:0003908">
    <property type="term" value="F:methylated-DNA-[protein]-cysteine S-methyltransferase activity"/>
    <property type="evidence" value="ECO:0007669"/>
    <property type="project" value="UniProtKB-UniRule"/>
</dbReference>
<dbReference type="InterPro" id="IPR036388">
    <property type="entry name" value="WH-like_DNA-bd_sf"/>
</dbReference>
<comment type="caution">
    <text evidence="11">The sequence shown here is derived from an EMBL/GenBank/DDBJ whole genome shotgun (WGS) entry which is preliminary data.</text>
</comment>
<gene>
    <name evidence="11" type="ORF">KTT_30890</name>
</gene>
<dbReference type="Gene3D" id="1.10.10.10">
    <property type="entry name" value="Winged helix-like DNA-binding domain superfamily/Winged helix DNA-binding domain"/>
    <property type="match status" value="1"/>
</dbReference>
<evidence type="ECO:0000256" key="3">
    <source>
        <dbReference type="ARBA" id="ARBA00022490"/>
    </source>
</evidence>
<dbReference type="FunFam" id="1.10.10.10:FF:000214">
    <property type="entry name" value="Methylated-DNA--protein-cysteine methyltransferase"/>
    <property type="match status" value="1"/>
</dbReference>
<comment type="similarity">
    <text evidence="2 9">Belongs to the MGMT family.</text>
</comment>
<feature type="active site" description="Nucleophile; methyl group acceptor" evidence="9">
    <location>
        <position position="145"/>
    </location>
</feature>
<protein>
    <recommendedName>
        <fullName evidence="9">Methylated-DNA--protein-cysteine methyltransferase</fullName>
        <ecNumber evidence="9">2.1.1.63</ecNumber>
    </recommendedName>
    <alternativeName>
        <fullName evidence="9">6-O-methylguanine-DNA methyltransferase</fullName>
        <shortName evidence="9">MGMT</shortName>
    </alternativeName>
    <alternativeName>
        <fullName evidence="9">O-6-methylguanine-DNA-alkyltransferase</fullName>
    </alternativeName>
</protein>
<proteinExistence type="inferred from homology"/>
<dbReference type="NCBIfam" id="TIGR00589">
    <property type="entry name" value="ogt"/>
    <property type="match status" value="1"/>
</dbReference>
<name>A0A402A265_9CHLR</name>
<dbReference type="OrthoDB" id="9802228at2"/>
<dbReference type="PROSITE" id="PS00374">
    <property type="entry name" value="MGMT"/>
    <property type="match status" value="1"/>
</dbReference>
<evidence type="ECO:0000256" key="8">
    <source>
        <dbReference type="ARBA" id="ARBA00049348"/>
    </source>
</evidence>